<reference evidence="1 2" key="1">
    <citation type="journal article" date="2016" name="Mol. Biol. Evol.">
        <title>Comparative Genomics of Early-Diverging Mushroom-Forming Fungi Provides Insights into the Origins of Lignocellulose Decay Capabilities.</title>
        <authorList>
            <person name="Nagy L.G."/>
            <person name="Riley R."/>
            <person name="Tritt A."/>
            <person name="Adam C."/>
            <person name="Daum C."/>
            <person name="Floudas D."/>
            <person name="Sun H."/>
            <person name="Yadav J.S."/>
            <person name="Pangilinan J."/>
            <person name="Larsson K.H."/>
            <person name="Matsuura K."/>
            <person name="Barry K."/>
            <person name="Labutti K."/>
            <person name="Kuo R."/>
            <person name="Ohm R.A."/>
            <person name="Bhattacharya S.S."/>
            <person name="Shirouzu T."/>
            <person name="Yoshinaga Y."/>
            <person name="Martin F.M."/>
            <person name="Grigoriev I.V."/>
            <person name="Hibbett D.S."/>
        </authorList>
    </citation>
    <scope>NUCLEOTIDE SEQUENCE [LARGE SCALE GENOMIC DNA]</scope>
    <source>
        <strain evidence="1 2">TUFC12733</strain>
    </source>
</reference>
<keyword evidence="2" id="KW-1185">Reference proteome</keyword>
<dbReference type="OrthoDB" id="3249298at2759"/>
<protein>
    <submittedName>
        <fullName evidence="1">Uncharacterized protein</fullName>
    </submittedName>
</protein>
<dbReference type="AlphaFoldDB" id="A0A167LBJ0"/>
<evidence type="ECO:0000313" key="1">
    <source>
        <dbReference type="EMBL" id="KZO95519.1"/>
    </source>
</evidence>
<dbReference type="EMBL" id="KV417288">
    <property type="protein sequence ID" value="KZO95519.1"/>
    <property type="molecule type" value="Genomic_DNA"/>
</dbReference>
<gene>
    <name evidence="1" type="ORF">CALVIDRAFT_564573</name>
</gene>
<sequence>MARPRSNAAVREKLAKVCPDVPEDLPVAPDHGNWFYMLDSTAPTPPGSRSSSPAFRIHQGFTPSDRVLSLIKKFYNTSPRSTRDTGAAQTRSTYPALYMGVWRRSSLVPFITADATKQKPATLDAMDELLRAVDEEVGKRVLQLLGANFPQVAKERDEIIKHTWDHAALSNIQRSALHQRAWLCLALRCGGGNVVHIDMNDDADQYTVLFTYGDFKMGYLVLPQLNIRIPLQPGQLLFIKTRILAHYVYHFTGIRYVFTGFMDATLCKDYRKYASS</sequence>
<accession>A0A167LBJ0</accession>
<evidence type="ECO:0000313" key="2">
    <source>
        <dbReference type="Proteomes" id="UP000076738"/>
    </source>
</evidence>
<proteinExistence type="predicted"/>
<dbReference type="Proteomes" id="UP000076738">
    <property type="component" value="Unassembled WGS sequence"/>
</dbReference>
<organism evidence="1 2">
    <name type="scientific">Calocera viscosa (strain TUFC12733)</name>
    <dbReference type="NCBI Taxonomy" id="1330018"/>
    <lineage>
        <taxon>Eukaryota</taxon>
        <taxon>Fungi</taxon>
        <taxon>Dikarya</taxon>
        <taxon>Basidiomycota</taxon>
        <taxon>Agaricomycotina</taxon>
        <taxon>Dacrymycetes</taxon>
        <taxon>Dacrymycetales</taxon>
        <taxon>Dacrymycetaceae</taxon>
        <taxon>Calocera</taxon>
    </lineage>
</organism>
<dbReference type="Gene3D" id="3.60.130.30">
    <property type="match status" value="1"/>
</dbReference>
<name>A0A167LBJ0_CALVF</name>